<sequence>MVIYIYSKTSEKKSVFEDVIEIIRENAKEIIVSIEHNRNFKELENIKKEMVDTDILLIGSLKSLGITNTDIANELDYFIRNGKFLVVCNIESTYKYGIGQPMNRAILKTILDSIALNNNIVRINSNKKSNVGRSKIEFPDNWEDLYEKWEKEEISSKKFMEESGLKKATFYNMVTEYKEILRANADFVKKFKLA</sequence>
<protein>
    <recommendedName>
        <fullName evidence="3">Resolvase/invertase-type recombinase catalytic domain-containing protein</fullName>
    </recommendedName>
</protein>
<keyword evidence="2" id="KW-1185">Reference proteome</keyword>
<gene>
    <name evidence="1" type="ORF">HMPREF0072_0782</name>
</gene>
<dbReference type="EMBL" id="ABYO01000190">
    <property type="protein sequence ID" value="EEI86685.1"/>
    <property type="molecule type" value="Genomic_DNA"/>
</dbReference>
<evidence type="ECO:0008006" key="3">
    <source>
        <dbReference type="Google" id="ProtNLM"/>
    </source>
</evidence>
<evidence type="ECO:0000313" key="1">
    <source>
        <dbReference type="EMBL" id="EEI86685.1"/>
    </source>
</evidence>
<dbReference type="STRING" id="525254.HMPREF0072_0782"/>
<dbReference type="AlphaFoldDB" id="C2BEL2"/>
<evidence type="ECO:0000313" key="2">
    <source>
        <dbReference type="Proteomes" id="UP000005984"/>
    </source>
</evidence>
<dbReference type="RefSeq" id="WP_004826755.1">
    <property type="nucleotide sequence ID" value="NZ_GG666044.1"/>
</dbReference>
<dbReference type="Proteomes" id="UP000005984">
    <property type="component" value="Unassembled WGS sequence"/>
</dbReference>
<proteinExistence type="predicted"/>
<organism evidence="1 2">
    <name type="scientific">Anaerococcus lactolyticus ATCC 51172</name>
    <dbReference type="NCBI Taxonomy" id="525254"/>
    <lineage>
        <taxon>Bacteria</taxon>
        <taxon>Bacillati</taxon>
        <taxon>Bacillota</taxon>
        <taxon>Tissierellia</taxon>
        <taxon>Tissierellales</taxon>
        <taxon>Peptoniphilaceae</taxon>
        <taxon>Anaerococcus</taxon>
    </lineage>
</organism>
<dbReference type="HOGENOM" id="CLU_1406924_0_0_9"/>
<reference evidence="1 2" key="1">
    <citation type="submission" date="2008-10" db="EMBL/GenBank/DDBJ databases">
        <authorList>
            <person name="Qin X."/>
            <person name="Bachman B."/>
            <person name="Battles P."/>
            <person name="Bell A."/>
            <person name="Bess C."/>
            <person name="Bickham C."/>
            <person name="Chaboub L."/>
            <person name="Chen D."/>
            <person name="Coyle M."/>
            <person name="Deiros D.R."/>
            <person name="Dinh H."/>
            <person name="Forbes L."/>
            <person name="Fowler G."/>
            <person name="Francisco L."/>
            <person name="Fu Q."/>
            <person name="Gubbala S."/>
            <person name="Hale W."/>
            <person name="Han Y."/>
            <person name="Hemphill L."/>
            <person name="Highlander S.K."/>
            <person name="Hirani K."/>
            <person name="Hogues M."/>
            <person name="Jackson L."/>
            <person name="Jakkamsetti A."/>
            <person name="Javaid M."/>
            <person name="Jiang H."/>
            <person name="Korchina V."/>
            <person name="Kovar C."/>
            <person name="Lara F."/>
            <person name="Lee S."/>
            <person name="Mata R."/>
            <person name="Mathew T."/>
            <person name="Moen C."/>
            <person name="Morales K."/>
            <person name="Munidasa M."/>
            <person name="Nazareth L."/>
            <person name="Ngo R."/>
            <person name="Nguyen L."/>
            <person name="Okwuonu G."/>
            <person name="Ongeri F."/>
            <person name="Patil S."/>
            <person name="Petrosino J."/>
            <person name="Pham C."/>
            <person name="Pham P."/>
            <person name="Pu L.-L."/>
            <person name="Puazo M."/>
            <person name="Raj R."/>
            <person name="Reid J."/>
            <person name="Rouhana J."/>
            <person name="Saada N."/>
            <person name="Shang Y."/>
            <person name="Simmons D."/>
            <person name="Thornton R."/>
            <person name="Warren J."/>
            <person name="Weissenberger G."/>
            <person name="Zhang J."/>
            <person name="Zhang L."/>
            <person name="Zhou C."/>
            <person name="Zhu D."/>
            <person name="Muzny D."/>
            <person name="Worley K."/>
            <person name="Gibbs R."/>
        </authorList>
    </citation>
    <scope>NUCLEOTIDE SEQUENCE [LARGE SCALE GENOMIC DNA]</scope>
    <source>
        <strain evidence="1 2">ATCC 51172</strain>
    </source>
</reference>
<name>C2BEL2_9FIRM</name>
<accession>C2BEL2</accession>
<comment type="caution">
    <text evidence="1">The sequence shown here is derived from an EMBL/GenBank/DDBJ whole genome shotgun (WGS) entry which is preliminary data.</text>
</comment>